<feature type="region of interest" description="Domain III" evidence="6">
    <location>
        <begin position="152"/>
        <end position="201"/>
    </location>
</feature>
<dbReference type="InterPro" id="IPR011114">
    <property type="entry name" value="RuvA_C"/>
</dbReference>
<comment type="subunit">
    <text evidence="6">Homotetramer. Forms an RuvA(8)-RuvB(12)-Holliday junction (HJ) complex. HJ DNA is sandwiched between 2 RuvA tetramers; dsDNA enters through RuvA and exits via RuvB. An RuvB hexamer assembles on each DNA strand where it exits the tetramer. Each RuvB hexamer is contacted by two RuvA subunits (via domain III) on 2 adjacent RuvB subunits; this complex drives branch migration. In the full resolvosome a probable DNA-RuvA(4)-RuvB(12)-RuvC(2) complex forms which resolves the HJ.</text>
</comment>
<dbReference type="Pfam" id="PF01330">
    <property type="entry name" value="RuvA_N"/>
    <property type="match status" value="1"/>
</dbReference>
<organism evidence="8 9">
    <name type="scientific">Limosilactobacillus coleohominis</name>
    <dbReference type="NCBI Taxonomy" id="181675"/>
    <lineage>
        <taxon>Bacteria</taxon>
        <taxon>Bacillati</taxon>
        <taxon>Bacillota</taxon>
        <taxon>Bacilli</taxon>
        <taxon>Lactobacillales</taxon>
        <taxon>Lactobacillaceae</taxon>
        <taxon>Limosilactobacillus</taxon>
    </lineage>
</organism>
<dbReference type="Pfam" id="PF14520">
    <property type="entry name" value="HHH_5"/>
    <property type="match status" value="1"/>
</dbReference>
<dbReference type="HAMAP" id="MF_00031">
    <property type="entry name" value="DNA_HJ_migration_RuvA"/>
    <property type="match status" value="1"/>
</dbReference>
<protein>
    <recommendedName>
        <fullName evidence="6">Holliday junction branch migration complex subunit RuvA</fullName>
    </recommendedName>
</protein>
<dbReference type="SUPFAM" id="SSF47781">
    <property type="entry name" value="RuvA domain 2-like"/>
    <property type="match status" value="1"/>
</dbReference>
<dbReference type="InterPro" id="IPR010994">
    <property type="entry name" value="RuvA_2-like"/>
</dbReference>
<dbReference type="GO" id="GO:0016787">
    <property type="term" value="F:hydrolase activity"/>
    <property type="evidence" value="ECO:0007669"/>
    <property type="project" value="UniProtKB-KW"/>
</dbReference>
<evidence type="ECO:0000256" key="2">
    <source>
        <dbReference type="ARBA" id="ARBA00022763"/>
    </source>
</evidence>
<gene>
    <name evidence="6 8" type="primary">ruvA</name>
    <name evidence="8" type="ORF">H5975_01645</name>
</gene>
<dbReference type="SUPFAM" id="SSF46929">
    <property type="entry name" value="DNA helicase RuvA subunit, C-terminal domain"/>
    <property type="match status" value="1"/>
</dbReference>
<dbReference type="Gene3D" id="2.40.50.140">
    <property type="entry name" value="Nucleic acid-binding proteins"/>
    <property type="match status" value="1"/>
</dbReference>
<evidence type="ECO:0000256" key="1">
    <source>
        <dbReference type="ARBA" id="ARBA00022490"/>
    </source>
</evidence>
<name>A0ABS2GV93_9LACO</name>
<evidence type="ECO:0000256" key="6">
    <source>
        <dbReference type="HAMAP-Rule" id="MF_00031"/>
    </source>
</evidence>
<keyword evidence="5 6" id="KW-0234">DNA repair</keyword>
<sequence>MYEYLIGNVTDVQPDYIVVEVQGIGYRVQVANPYSFDINETPAKVYIYQAVREDAISLFGFHSSEEKKLFQKLLNVSGIGPKSALAILANPDHQGLVEAIANNNVSYITKFPGIGKKTASRIIIELQDKIEALLPTFKLEPQISNQPVNDDQMNPELKDALAALKALGYTEKDVKRTQKALIKEPPMSTDQYLRHGLSLLN</sequence>
<dbReference type="InterPro" id="IPR000085">
    <property type="entry name" value="RuvA"/>
</dbReference>
<comment type="caution">
    <text evidence="6">Lacks conserved residue(s) required for the propagation of feature annotation.</text>
</comment>
<proteinExistence type="inferred from homology"/>
<dbReference type="SUPFAM" id="SSF50249">
    <property type="entry name" value="Nucleic acid-binding proteins"/>
    <property type="match status" value="1"/>
</dbReference>
<dbReference type="Proteomes" id="UP000785625">
    <property type="component" value="Unassembled WGS sequence"/>
</dbReference>
<dbReference type="InterPro" id="IPR036267">
    <property type="entry name" value="RuvA_C_sf"/>
</dbReference>
<dbReference type="Pfam" id="PF07499">
    <property type="entry name" value="RuvA_C"/>
    <property type="match status" value="1"/>
</dbReference>
<reference evidence="8 9" key="1">
    <citation type="journal article" date="2021" name="Sci. Rep.">
        <title>The distribution of antibiotic resistance genes in chicken gut microbiota commensals.</title>
        <authorList>
            <person name="Juricova H."/>
            <person name="Matiasovicova J."/>
            <person name="Kubasova T."/>
            <person name="Cejkova D."/>
            <person name="Rychlik I."/>
        </authorList>
    </citation>
    <scope>NUCLEOTIDE SEQUENCE [LARGE SCALE GENOMIC DNA]</scope>
    <source>
        <strain evidence="8 9">An574</strain>
    </source>
</reference>
<dbReference type="InterPro" id="IPR012340">
    <property type="entry name" value="NA-bd_OB-fold"/>
</dbReference>
<keyword evidence="8" id="KW-0378">Hydrolase</keyword>
<dbReference type="NCBIfam" id="TIGR00084">
    <property type="entry name" value="ruvA"/>
    <property type="match status" value="1"/>
</dbReference>
<dbReference type="GO" id="GO:0003678">
    <property type="term" value="F:DNA helicase activity"/>
    <property type="evidence" value="ECO:0007669"/>
    <property type="project" value="UniProtKB-EC"/>
</dbReference>
<dbReference type="Gene3D" id="1.10.8.10">
    <property type="entry name" value="DNA helicase RuvA subunit, C-terminal domain"/>
    <property type="match status" value="1"/>
</dbReference>
<accession>A0ABS2GV93</accession>
<keyword evidence="9" id="KW-1185">Reference proteome</keyword>
<keyword evidence="3 6" id="KW-0238">DNA-binding</keyword>
<dbReference type="RefSeq" id="WP_204784607.1">
    <property type="nucleotide sequence ID" value="NZ_JACJKU010000008.1"/>
</dbReference>
<evidence type="ECO:0000259" key="7">
    <source>
        <dbReference type="SMART" id="SM00278"/>
    </source>
</evidence>
<dbReference type="SMART" id="SM00278">
    <property type="entry name" value="HhH1"/>
    <property type="match status" value="2"/>
</dbReference>
<evidence type="ECO:0000313" key="9">
    <source>
        <dbReference type="Proteomes" id="UP000785625"/>
    </source>
</evidence>
<comment type="domain">
    <text evidence="6">Has three domains with a flexible linker between the domains II and III and assumes an 'L' shape. Domain III is highly mobile and contacts RuvB.</text>
</comment>
<feature type="domain" description="Helix-hairpin-helix DNA-binding motif class 1" evidence="7">
    <location>
        <begin position="71"/>
        <end position="90"/>
    </location>
</feature>
<dbReference type="InterPro" id="IPR003583">
    <property type="entry name" value="Hlx-hairpin-Hlx_DNA-bd_motif"/>
</dbReference>
<feature type="domain" description="Helix-hairpin-helix DNA-binding motif class 1" evidence="7">
    <location>
        <begin position="106"/>
        <end position="125"/>
    </location>
</feature>
<dbReference type="CDD" id="cd14332">
    <property type="entry name" value="UBA_RuvA_C"/>
    <property type="match status" value="1"/>
</dbReference>
<comment type="similarity">
    <text evidence="6">Belongs to the RuvA family.</text>
</comment>
<dbReference type="InterPro" id="IPR013849">
    <property type="entry name" value="DNA_helicase_Holl-junc_RuvA_I"/>
</dbReference>
<keyword evidence="1 6" id="KW-0963">Cytoplasm</keyword>
<keyword evidence="2 6" id="KW-0227">DNA damage</keyword>
<comment type="caution">
    <text evidence="8">The sequence shown here is derived from an EMBL/GenBank/DDBJ whole genome shotgun (WGS) entry which is preliminary data.</text>
</comment>
<keyword evidence="4 6" id="KW-0233">DNA recombination</keyword>
<evidence type="ECO:0000256" key="4">
    <source>
        <dbReference type="ARBA" id="ARBA00023172"/>
    </source>
</evidence>
<dbReference type="EMBL" id="JACJKU010000008">
    <property type="protein sequence ID" value="MBM6940202.1"/>
    <property type="molecule type" value="Genomic_DNA"/>
</dbReference>
<evidence type="ECO:0000256" key="5">
    <source>
        <dbReference type="ARBA" id="ARBA00023204"/>
    </source>
</evidence>
<dbReference type="Gene3D" id="1.10.150.20">
    <property type="entry name" value="5' to 3' exonuclease, C-terminal subdomain"/>
    <property type="match status" value="1"/>
</dbReference>
<evidence type="ECO:0000256" key="3">
    <source>
        <dbReference type="ARBA" id="ARBA00023125"/>
    </source>
</evidence>
<comment type="function">
    <text evidence="6">The RuvA-RuvB-RuvC complex processes Holliday junction (HJ) DNA during genetic recombination and DNA repair, while the RuvA-RuvB complex plays an important role in the rescue of blocked DNA replication forks via replication fork reversal (RFR). RuvA specifically binds to HJ cruciform DNA, conferring on it an open structure. The RuvB hexamer acts as an ATP-dependent pump, pulling dsDNA into and through the RuvAB complex. HJ branch migration allows RuvC to scan DNA until it finds its consensus sequence, where it cleaves and resolves the cruciform DNA.</text>
</comment>
<evidence type="ECO:0000313" key="8">
    <source>
        <dbReference type="EMBL" id="MBM6940202.1"/>
    </source>
</evidence>
<comment type="subcellular location">
    <subcellularLocation>
        <location evidence="6">Cytoplasm</location>
    </subcellularLocation>
</comment>